<keyword evidence="1" id="KW-1133">Transmembrane helix</keyword>
<keyword evidence="3" id="KW-1185">Reference proteome</keyword>
<accession>A0ABY6MJN3</accession>
<feature type="transmembrane region" description="Helical" evidence="1">
    <location>
        <begin position="96"/>
        <end position="115"/>
    </location>
</feature>
<feature type="transmembrane region" description="Helical" evidence="1">
    <location>
        <begin position="173"/>
        <end position="194"/>
    </location>
</feature>
<proteinExistence type="predicted"/>
<evidence type="ECO:0000313" key="3">
    <source>
        <dbReference type="Proteomes" id="UP001163156"/>
    </source>
</evidence>
<dbReference type="Proteomes" id="UP001163156">
    <property type="component" value="Chromosome"/>
</dbReference>
<feature type="transmembrane region" description="Helical" evidence="1">
    <location>
        <begin position="200"/>
        <end position="218"/>
    </location>
</feature>
<evidence type="ECO:0000313" key="2">
    <source>
        <dbReference type="EMBL" id="UZD22891.1"/>
    </source>
</evidence>
<reference evidence="2" key="1">
    <citation type="submission" date="2022-10" db="EMBL/GenBank/DDBJ databases">
        <title>Algoriphagus sp. a novel bacteria isolate from halophytes salicornia europaea.</title>
        <authorList>
            <person name="Peng Y."/>
            <person name="Jiang L."/>
            <person name="Lee J."/>
        </authorList>
    </citation>
    <scope>NUCLEOTIDE SEQUENCE</scope>
    <source>
        <strain evidence="2">TR-M5</strain>
    </source>
</reference>
<evidence type="ECO:0000256" key="1">
    <source>
        <dbReference type="SAM" id="Phobius"/>
    </source>
</evidence>
<feature type="transmembrane region" description="Helical" evidence="1">
    <location>
        <begin position="66"/>
        <end position="84"/>
    </location>
</feature>
<feature type="transmembrane region" description="Helical" evidence="1">
    <location>
        <begin position="36"/>
        <end position="54"/>
    </location>
</feature>
<feature type="transmembrane region" description="Helical" evidence="1">
    <location>
        <begin position="6"/>
        <end position="24"/>
    </location>
</feature>
<organism evidence="2 3">
    <name type="scientific">Algoriphagus halophytocola</name>
    <dbReference type="NCBI Taxonomy" id="2991499"/>
    <lineage>
        <taxon>Bacteria</taxon>
        <taxon>Pseudomonadati</taxon>
        <taxon>Bacteroidota</taxon>
        <taxon>Cytophagia</taxon>
        <taxon>Cytophagales</taxon>
        <taxon>Cyclobacteriaceae</taxon>
        <taxon>Algoriphagus</taxon>
    </lineage>
</organism>
<evidence type="ECO:0008006" key="4">
    <source>
        <dbReference type="Google" id="ProtNLM"/>
    </source>
</evidence>
<dbReference type="RefSeq" id="WP_264809417.1">
    <property type="nucleotide sequence ID" value="NZ_CP110226.1"/>
</dbReference>
<keyword evidence="1" id="KW-0472">Membrane</keyword>
<feature type="transmembrane region" description="Helical" evidence="1">
    <location>
        <begin position="140"/>
        <end position="161"/>
    </location>
</feature>
<protein>
    <recommendedName>
        <fullName evidence="4">Histidine kinase N-terminal 7TM region domain-containing protein</fullName>
    </recommendedName>
</protein>
<sequence>MNYIGYLTVFSIFCNLAVIGLLLFKGLKVKFEQKLLIFNLVLLIWQIGELLLRIPASLDFIYKFDLYASSCYLFIGYFLLEVVYELKLIVVNRVYLIRVLFFSGSLFFLISYLSYPEPRLFLASEYFGLVQGFRSGSLDIYSRVWIGFCVMIALSIIARSLYAEKVSFNKIRLFFIALLVPSVYGFIFQVVFPIYLGYEVPGATVLLSVFSIVSLIVFKDNFIFYNYSDESVYGLFNKVNSIMFVYDGGGFIHFSNNLFSKYFPNCRSIFDLKEGAVFLEKVSGFGSVEELSRGSGKTDEVLITEEQIGSERFQYMCYPIYNESKIEGGMVIGINVTKYYQIRNSILNSFDNFKRINAVPNSFFIEINANENQVILNDRIWSKFPVFQSRSYGYFQFFLLLRMYVESDQLLELFNFLKKSSGDTLENRSRKFILEVNNSKFFYVFEITFKKMDFQLMPYSDYIYLTDITESKICEIADEWFDKSTSWIISHIFRKPIANILGLMNLIQNEKHIYDSRLSNREIFTLIDSEVNELDDKMKVYLNKSLENFD</sequence>
<dbReference type="EMBL" id="CP110226">
    <property type="protein sequence ID" value="UZD22891.1"/>
    <property type="molecule type" value="Genomic_DNA"/>
</dbReference>
<gene>
    <name evidence="2" type="ORF">OM944_00050</name>
</gene>
<name>A0ABY6MJN3_9BACT</name>
<keyword evidence="1" id="KW-0812">Transmembrane</keyword>